<reference evidence="10" key="1">
    <citation type="submission" date="2016-10" db="EMBL/GenBank/DDBJ databases">
        <authorList>
            <person name="Varghese N."/>
            <person name="Submissions S."/>
        </authorList>
    </citation>
    <scope>NUCLEOTIDE SEQUENCE [LARGE SCALE GENOMIC DNA]</scope>
    <source>
        <strain evidence="10">DSM 10002</strain>
    </source>
</reference>
<dbReference type="Proteomes" id="UP000214355">
    <property type="component" value="Chromosome I"/>
</dbReference>
<keyword evidence="4 8" id="KW-0406">Ion transport</keyword>
<evidence type="ECO:0000256" key="8">
    <source>
        <dbReference type="HAMAP-Rule" id="MF_01416"/>
    </source>
</evidence>
<keyword evidence="6 8" id="KW-0139">CF(1)</keyword>
<keyword evidence="10" id="KW-1185">Reference proteome</keyword>
<sequence length="271" mass="30175">MRSGSLAALDRARDRWEAVLRTVPNSEIEVAQAVFGVVDILNKNPNVVAAIEDTAREADDRARLVSDIFSGKVRDHVVELLMGLARDHWSEHGDLPLALDYLGVHTLLIGARNTNQLTDVEQELYVIMRTLRNQRGLRLTLSNLVYKPNKRSDLARQIFARYSSYTKELLARAVARLERGRTLAQALTIYLDLAAELDHHIVASVTSAIPLTREQEARLTAILTRTYNTAVAIHVTLDPSVIGGIRIHVGDDVIDGTLASRITALREQFTN</sequence>
<dbReference type="NCBIfam" id="NF009967">
    <property type="entry name" value="PRK13430.1"/>
    <property type="match status" value="1"/>
</dbReference>
<evidence type="ECO:0000256" key="3">
    <source>
        <dbReference type="ARBA" id="ARBA00022781"/>
    </source>
</evidence>
<evidence type="ECO:0000313" key="10">
    <source>
        <dbReference type="Proteomes" id="UP000214355"/>
    </source>
</evidence>
<dbReference type="HAMAP" id="MF_01416">
    <property type="entry name" value="ATP_synth_delta_bact"/>
    <property type="match status" value="1"/>
</dbReference>
<accession>A0A1H2L9T6</accession>
<evidence type="ECO:0000256" key="4">
    <source>
        <dbReference type="ARBA" id="ARBA00023065"/>
    </source>
</evidence>
<dbReference type="PROSITE" id="PS00389">
    <property type="entry name" value="ATPASE_DELTA"/>
    <property type="match status" value="1"/>
</dbReference>
<dbReference type="GeneID" id="65343842"/>
<evidence type="ECO:0000256" key="7">
    <source>
        <dbReference type="ARBA" id="ARBA00023310"/>
    </source>
</evidence>
<dbReference type="Pfam" id="PF00213">
    <property type="entry name" value="OSCP"/>
    <property type="match status" value="1"/>
</dbReference>
<evidence type="ECO:0000256" key="1">
    <source>
        <dbReference type="ARBA" id="ARBA00004370"/>
    </source>
</evidence>
<keyword evidence="7 8" id="KW-0066">ATP synthesis</keyword>
<dbReference type="NCBIfam" id="TIGR01145">
    <property type="entry name" value="ATP_synt_delta"/>
    <property type="match status" value="1"/>
</dbReference>
<comment type="function">
    <text evidence="8">F(1)F(0) ATP synthase produces ATP from ADP in the presence of a proton or sodium gradient. F-type ATPases consist of two structural domains, F(1) containing the extramembraneous catalytic core and F(0) containing the membrane proton channel, linked together by a central stalk and a peripheral stalk. During catalysis, ATP synthesis in the catalytic domain of F(1) is coupled via a rotary mechanism of the central stalk subunits to proton translocation.</text>
</comment>
<dbReference type="PRINTS" id="PR00125">
    <property type="entry name" value="ATPASEDELTA"/>
</dbReference>
<comment type="function">
    <text evidence="8">This protein is part of the stalk that links CF(0) to CF(1). It either transmits conformational changes from CF(0) to CF(1) or is implicated in proton conduction.</text>
</comment>
<dbReference type="InterPro" id="IPR000711">
    <property type="entry name" value="ATPase_OSCP/dsu"/>
</dbReference>
<keyword evidence="2 8" id="KW-0813">Transport</keyword>
<comment type="subcellular location">
    <subcellularLocation>
        <location evidence="8">Cell membrane</location>
        <topology evidence="8">Peripheral membrane protein</topology>
    </subcellularLocation>
    <subcellularLocation>
        <location evidence="1">Membrane</location>
    </subcellularLocation>
</comment>
<keyword evidence="8" id="KW-1003">Cell membrane</keyword>
<dbReference type="EMBL" id="LT629804">
    <property type="protein sequence ID" value="SDU77592.1"/>
    <property type="molecule type" value="Genomic_DNA"/>
</dbReference>
<evidence type="ECO:0000256" key="2">
    <source>
        <dbReference type="ARBA" id="ARBA00022448"/>
    </source>
</evidence>
<dbReference type="GO" id="GO:0046933">
    <property type="term" value="F:proton-transporting ATP synthase activity, rotational mechanism"/>
    <property type="evidence" value="ECO:0007669"/>
    <property type="project" value="UniProtKB-UniRule"/>
</dbReference>
<evidence type="ECO:0000256" key="6">
    <source>
        <dbReference type="ARBA" id="ARBA00023196"/>
    </source>
</evidence>
<evidence type="ECO:0000313" key="9">
    <source>
        <dbReference type="EMBL" id="SDU77592.1"/>
    </source>
</evidence>
<proteinExistence type="inferred from homology"/>
<dbReference type="PANTHER" id="PTHR11910">
    <property type="entry name" value="ATP SYNTHASE DELTA CHAIN"/>
    <property type="match status" value="1"/>
</dbReference>
<dbReference type="GO" id="GO:0005886">
    <property type="term" value="C:plasma membrane"/>
    <property type="evidence" value="ECO:0007669"/>
    <property type="project" value="UniProtKB-SubCell"/>
</dbReference>
<dbReference type="InterPro" id="IPR020781">
    <property type="entry name" value="ATPase_OSCP/d_CS"/>
</dbReference>
<dbReference type="STRING" id="131112.SAMN04489737_0081"/>
<dbReference type="GO" id="GO:0045259">
    <property type="term" value="C:proton-transporting ATP synthase complex"/>
    <property type="evidence" value="ECO:0007669"/>
    <property type="project" value="UniProtKB-KW"/>
</dbReference>
<protein>
    <recommendedName>
        <fullName evidence="8">ATP synthase subunit delta</fullName>
    </recommendedName>
    <alternativeName>
        <fullName evidence="8">ATP synthase F(1) sector subunit delta</fullName>
    </alternativeName>
    <alternativeName>
        <fullName evidence="8">F-type ATPase subunit delta</fullName>
        <shortName evidence="8">F-ATPase subunit delta</shortName>
    </alternativeName>
</protein>
<organism evidence="9 10">
    <name type="scientific">Arcanobacterium phocae</name>
    <dbReference type="NCBI Taxonomy" id="131112"/>
    <lineage>
        <taxon>Bacteria</taxon>
        <taxon>Bacillati</taxon>
        <taxon>Actinomycetota</taxon>
        <taxon>Actinomycetes</taxon>
        <taxon>Actinomycetales</taxon>
        <taxon>Actinomycetaceae</taxon>
        <taxon>Arcanobacterium</taxon>
    </lineage>
</organism>
<evidence type="ECO:0000256" key="5">
    <source>
        <dbReference type="ARBA" id="ARBA00023136"/>
    </source>
</evidence>
<dbReference type="OrthoDB" id="5242917at2"/>
<dbReference type="AlphaFoldDB" id="A0A1H2L9T6"/>
<name>A0A1H2L9T6_9ACTO</name>
<dbReference type="RefSeq" id="WP_091278573.1">
    <property type="nucleotide sequence ID" value="NZ_LT629804.1"/>
</dbReference>
<comment type="similarity">
    <text evidence="8">Belongs to the ATPase delta chain family.</text>
</comment>
<gene>
    <name evidence="8" type="primary">atpH</name>
    <name evidence="9" type="ORF">SAMN04489737_0081</name>
</gene>
<keyword evidence="5 8" id="KW-0472">Membrane</keyword>
<keyword evidence="3 8" id="KW-0375">Hydrogen ion transport</keyword>